<feature type="transmembrane region" description="Helical" evidence="7">
    <location>
        <begin position="42"/>
        <end position="65"/>
    </location>
</feature>
<evidence type="ECO:0000256" key="1">
    <source>
        <dbReference type="ARBA" id="ARBA00022475"/>
    </source>
</evidence>
<evidence type="ECO:0000313" key="9">
    <source>
        <dbReference type="EMBL" id="KKD43810.1"/>
    </source>
</evidence>
<sequence>MKENKIQWQVIVGIIIALVIAIFAVINVDPVEVNFLFVQADWPLILIVLGSVLCGCLIIFFLNIAKSRNMKKKLKQLTTEKSELERQLAAAKAMKTHSSKVETRQPENTENVTK</sequence>
<reference evidence="10 12" key="2">
    <citation type="submission" date="2020-03" db="EMBL/GenBank/DDBJ databases">
        <title>Soil Listeria distribution.</title>
        <authorList>
            <person name="Liao J."/>
            <person name="Wiedmann M."/>
        </authorList>
    </citation>
    <scope>NUCLEOTIDE SEQUENCE [LARGE SCALE GENOMIC DNA]</scope>
    <source>
        <strain evidence="10 12">FSL L7-1560</strain>
    </source>
</reference>
<keyword evidence="4 7" id="KW-0472">Membrane</keyword>
<dbReference type="AlphaFoldDB" id="A0A7X0WZI1"/>
<proteinExistence type="predicted"/>
<dbReference type="Proteomes" id="UP000033536">
    <property type="component" value="Unassembled WGS sequence"/>
</dbReference>
<keyword evidence="3 7" id="KW-1133">Transmembrane helix</keyword>
<feature type="coiled-coil region" evidence="5">
    <location>
        <begin position="67"/>
        <end position="94"/>
    </location>
</feature>
<dbReference type="InterPro" id="IPR010445">
    <property type="entry name" value="LapA_dom"/>
</dbReference>
<protein>
    <submittedName>
        <fullName evidence="10">DUF1049 domain-containing protein</fullName>
    </submittedName>
</protein>
<evidence type="ECO:0000256" key="3">
    <source>
        <dbReference type="ARBA" id="ARBA00022989"/>
    </source>
</evidence>
<evidence type="ECO:0000313" key="12">
    <source>
        <dbReference type="Proteomes" id="UP000523362"/>
    </source>
</evidence>
<evidence type="ECO:0000313" key="11">
    <source>
        <dbReference type="Proteomes" id="UP000033536"/>
    </source>
</evidence>
<evidence type="ECO:0000256" key="7">
    <source>
        <dbReference type="SAM" id="Phobius"/>
    </source>
</evidence>
<evidence type="ECO:0000259" key="8">
    <source>
        <dbReference type="Pfam" id="PF06305"/>
    </source>
</evidence>
<name>A0A7X0WZI1_LISSE</name>
<evidence type="ECO:0000256" key="5">
    <source>
        <dbReference type="SAM" id="Coils"/>
    </source>
</evidence>
<comment type="caution">
    <text evidence="10">The sequence shown here is derived from an EMBL/GenBank/DDBJ whole genome shotgun (WGS) entry which is preliminary data.</text>
</comment>
<keyword evidence="1" id="KW-1003">Cell membrane</keyword>
<keyword evidence="5" id="KW-0175">Coiled coil</keyword>
<keyword evidence="2 7" id="KW-0812">Transmembrane</keyword>
<evidence type="ECO:0000313" key="10">
    <source>
        <dbReference type="EMBL" id="MBC1484792.1"/>
    </source>
</evidence>
<feature type="compositionally biased region" description="Basic and acidic residues" evidence="6">
    <location>
        <begin position="99"/>
        <end position="114"/>
    </location>
</feature>
<dbReference type="Pfam" id="PF06305">
    <property type="entry name" value="LapA_dom"/>
    <property type="match status" value="1"/>
</dbReference>
<reference evidence="9 11" key="1">
    <citation type="submission" date="2015-02" db="EMBL/GenBank/DDBJ databases">
        <title>Sequencing of Listeria spp. dairy environmental strains.</title>
        <authorList>
            <person name="Muhterem-Uyar M."/>
            <person name="Wagner M."/>
            <person name="Schmitz-Esser S."/>
            <person name="Stessl B."/>
        </authorList>
    </citation>
    <scope>NUCLEOTIDE SEQUENCE [LARGE SCALE GENOMIC DNA]</scope>
    <source>
        <strain evidence="9 11">7KSM</strain>
    </source>
</reference>
<dbReference type="EMBL" id="JAARRG010000001">
    <property type="protein sequence ID" value="MBC1484792.1"/>
    <property type="molecule type" value="Genomic_DNA"/>
</dbReference>
<dbReference type="PANTHER" id="PTHR41335">
    <property type="entry name" value="MEMBRANE PROTEIN-RELATED"/>
    <property type="match status" value="1"/>
</dbReference>
<evidence type="ECO:0000256" key="2">
    <source>
        <dbReference type="ARBA" id="ARBA00022692"/>
    </source>
</evidence>
<evidence type="ECO:0000256" key="4">
    <source>
        <dbReference type="ARBA" id="ARBA00023136"/>
    </source>
</evidence>
<evidence type="ECO:0000256" key="6">
    <source>
        <dbReference type="SAM" id="MobiDB-lite"/>
    </source>
</evidence>
<keyword evidence="11" id="KW-1185">Reference proteome</keyword>
<dbReference type="Proteomes" id="UP000523362">
    <property type="component" value="Unassembled WGS sequence"/>
</dbReference>
<organism evidence="10 12">
    <name type="scientific">Listeria seeligeri</name>
    <dbReference type="NCBI Taxonomy" id="1640"/>
    <lineage>
        <taxon>Bacteria</taxon>
        <taxon>Bacillati</taxon>
        <taxon>Bacillota</taxon>
        <taxon>Bacilli</taxon>
        <taxon>Bacillales</taxon>
        <taxon>Listeriaceae</taxon>
        <taxon>Listeria</taxon>
    </lineage>
</organism>
<dbReference type="PANTHER" id="PTHR41335:SF1">
    <property type="entry name" value="MEMBRANE PROTEIN"/>
    <property type="match status" value="1"/>
</dbReference>
<gene>
    <name evidence="10" type="ORF">HB897_00940</name>
    <name evidence="9" type="ORF">UQ68_14300</name>
</gene>
<feature type="domain" description="Lipopolysaccharide assembly protein A" evidence="8">
    <location>
        <begin position="27"/>
        <end position="89"/>
    </location>
</feature>
<dbReference type="RefSeq" id="WP_003747828.1">
    <property type="nucleotide sequence ID" value="NZ_CP034772.1"/>
</dbReference>
<accession>A0A7X0WZI1</accession>
<feature type="transmembrane region" description="Helical" evidence="7">
    <location>
        <begin position="7"/>
        <end position="26"/>
    </location>
</feature>
<dbReference type="EMBL" id="JYOM01000018">
    <property type="protein sequence ID" value="KKD43810.1"/>
    <property type="molecule type" value="Genomic_DNA"/>
</dbReference>
<feature type="region of interest" description="Disordered" evidence="6">
    <location>
        <begin position="94"/>
        <end position="114"/>
    </location>
</feature>
<dbReference type="GO" id="GO:0005886">
    <property type="term" value="C:plasma membrane"/>
    <property type="evidence" value="ECO:0007669"/>
    <property type="project" value="InterPro"/>
</dbReference>